<protein>
    <submittedName>
        <fullName evidence="2">Uncharacterized protein</fullName>
    </submittedName>
</protein>
<reference evidence="2 3" key="1">
    <citation type="submission" date="2016-10" db="EMBL/GenBank/DDBJ databases">
        <authorList>
            <person name="de Groot N.N."/>
        </authorList>
    </citation>
    <scope>NUCLEOTIDE SEQUENCE [LARGE SCALE GENOMIC DNA]</scope>
    <source>
        <strain evidence="2 3">DSM 26915</strain>
    </source>
</reference>
<accession>A0A1H5YE72</accession>
<evidence type="ECO:0000313" key="2">
    <source>
        <dbReference type="EMBL" id="SEG22308.1"/>
    </source>
</evidence>
<sequence length="156" mass="17732">MSRRFIAAVLSTALALTSFGASSARAADADDLVKLLAGAATIYVIANAAEQARERKDGKVTKKQKELIYERAWPQYGKNNFQNRMRPPLPAECLWVPRNGSRKHDAVFSARCLNRKYDASNRLPRKCRTEVRTQRGYAHAYGAQCLRKRGYVMRRR</sequence>
<dbReference type="AlphaFoldDB" id="A0A1H5YE72"/>
<proteinExistence type="predicted"/>
<keyword evidence="3" id="KW-1185">Reference proteome</keyword>
<dbReference type="EMBL" id="FNUZ01000003">
    <property type="protein sequence ID" value="SEG22308.1"/>
    <property type="molecule type" value="Genomic_DNA"/>
</dbReference>
<feature type="chain" id="PRO_5009290437" evidence="1">
    <location>
        <begin position="27"/>
        <end position="156"/>
    </location>
</feature>
<name>A0A1H5YE72_9RHOB</name>
<evidence type="ECO:0000313" key="3">
    <source>
        <dbReference type="Proteomes" id="UP000236752"/>
    </source>
</evidence>
<feature type="signal peptide" evidence="1">
    <location>
        <begin position="1"/>
        <end position="26"/>
    </location>
</feature>
<organism evidence="2 3">
    <name type="scientific">Thalassococcus halodurans</name>
    <dbReference type="NCBI Taxonomy" id="373675"/>
    <lineage>
        <taxon>Bacteria</taxon>
        <taxon>Pseudomonadati</taxon>
        <taxon>Pseudomonadota</taxon>
        <taxon>Alphaproteobacteria</taxon>
        <taxon>Rhodobacterales</taxon>
        <taxon>Roseobacteraceae</taxon>
        <taxon>Thalassococcus</taxon>
    </lineage>
</organism>
<evidence type="ECO:0000256" key="1">
    <source>
        <dbReference type="SAM" id="SignalP"/>
    </source>
</evidence>
<gene>
    <name evidence="2" type="ORF">SAMN04488045_2045</name>
</gene>
<dbReference type="OrthoDB" id="7876829at2"/>
<dbReference type="Proteomes" id="UP000236752">
    <property type="component" value="Unassembled WGS sequence"/>
</dbReference>
<dbReference type="RefSeq" id="WP_103910391.1">
    <property type="nucleotide sequence ID" value="NZ_FNUZ01000003.1"/>
</dbReference>
<keyword evidence="1" id="KW-0732">Signal</keyword>